<sequence length="11" mass="1194">MTPSDVIPDYG</sequence>
<feature type="non-terminal residue" evidence="1">
    <location>
        <position position="11"/>
    </location>
</feature>
<comment type="caution">
    <text evidence="1">The sequence shown here is derived from an EMBL/GenBank/DDBJ whole genome shotgun (WGS) entry which is preliminary data.</text>
</comment>
<evidence type="ECO:0000313" key="2">
    <source>
        <dbReference type="Proteomes" id="UP000887116"/>
    </source>
</evidence>
<organism evidence="1 2">
    <name type="scientific">Trichonephila clavata</name>
    <name type="common">Joro spider</name>
    <name type="synonym">Nephila clavata</name>
    <dbReference type="NCBI Taxonomy" id="2740835"/>
    <lineage>
        <taxon>Eukaryota</taxon>
        <taxon>Metazoa</taxon>
        <taxon>Ecdysozoa</taxon>
        <taxon>Arthropoda</taxon>
        <taxon>Chelicerata</taxon>
        <taxon>Arachnida</taxon>
        <taxon>Araneae</taxon>
        <taxon>Araneomorphae</taxon>
        <taxon>Entelegynae</taxon>
        <taxon>Araneoidea</taxon>
        <taxon>Nephilidae</taxon>
        <taxon>Trichonephila</taxon>
    </lineage>
</organism>
<protein>
    <submittedName>
        <fullName evidence="1">Uncharacterized protein</fullName>
    </submittedName>
</protein>
<dbReference type="Proteomes" id="UP000887116">
    <property type="component" value="Unassembled WGS sequence"/>
</dbReference>
<keyword evidence="2" id="KW-1185">Reference proteome</keyword>
<proteinExistence type="predicted"/>
<reference evidence="1" key="1">
    <citation type="submission" date="2020-07" db="EMBL/GenBank/DDBJ databases">
        <title>Multicomponent nature underlies the extraordinary mechanical properties of spider dragline silk.</title>
        <authorList>
            <person name="Kono N."/>
            <person name="Nakamura H."/>
            <person name="Mori M."/>
            <person name="Yoshida Y."/>
            <person name="Ohtoshi R."/>
            <person name="Malay A.D."/>
            <person name="Moran D.A.P."/>
            <person name="Tomita M."/>
            <person name="Numata K."/>
            <person name="Arakawa K."/>
        </authorList>
    </citation>
    <scope>NUCLEOTIDE SEQUENCE</scope>
</reference>
<gene>
    <name evidence="1" type="ORF">TNCT_467711</name>
</gene>
<evidence type="ECO:0000313" key="1">
    <source>
        <dbReference type="EMBL" id="GFR11803.1"/>
    </source>
</evidence>
<name>A0A8X6GV37_TRICU</name>
<dbReference type="EMBL" id="BMAO01036586">
    <property type="protein sequence ID" value="GFR11803.1"/>
    <property type="molecule type" value="Genomic_DNA"/>
</dbReference>
<accession>A0A8X6GV37</accession>